<dbReference type="GO" id="GO:0016121">
    <property type="term" value="P:carotene catabolic process"/>
    <property type="evidence" value="ECO:0007669"/>
    <property type="project" value="TreeGrafter"/>
</dbReference>
<dbReference type="OrthoDB" id="6636843at2"/>
<evidence type="ECO:0000256" key="3">
    <source>
        <dbReference type="ARBA" id="ARBA00023004"/>
    </source>
</evidence>
<feature type="binding site" evidence="4">
    <location>
        <position position="295"/>
    </location>
    <ligand>
        <name>Fe cation</name>
        <dbReference type="ChEBI" id="CHEBI:24875"/>
        <note>catalytic</note>
    </ligand>
</feature>
<organism evidence="5 7">
    <name type="scientific">Mastigocoleus testarum BC008</name>
    <dbReference type="NCBI Taxonomy" id="371196"/>
    <lineage>
        <taxon>Bacteria</taxon>
        <taxon>Bacillati</taxon>
        <taxon>Cyanobacteriota</taxon>
        <taxon>Cyanophyceae</taxon>
        <taxon>Nostocales</taxon>
        <taxon>Hapalosiphonaceae</taxon>
        <taxon>Mastigocoleus</taxon>
    </lineage>
</organism>
<protein>
    <submittedName>
        <fullName evidence="5">Uncharacterized protein</fullName>
    </submittedName>
</protein>
<evidence type="ECO:0000256" key="1">
    <source>
        <dbReference type="ARBA" id="ARBA00006787"/>
    </source>
</evidence>
<dbReference type="InterPro" id="IPR004294">
    <property type="entry name" value="Carotenoid_Oase"/>
</dbReference>
<dbReference type="EMBL" id="LMTZ01000133">
    <property type="protein sequence ID" value="KST63719.1"/>
    <property type="molecule type" value="Genomic_DNA"/>
</dbReference>
<evidence type="ECO:0000256" key="2">
    <source>
        <dbReference type="ARBA" id="ARBA00022723"/>
    </source>
</evidence>
<keyword evidence="2 4" id="KW-0479">Metal-binding</keyword>
<dbReference type="EMBL" id="LMTZ01000032">
    <property type="protein sequence ID" value="KST69217.1"/>
    <property type="molecule type" value="Genomic_DNA"/>
</dbReference>
<feature type="binding site" evidence="4">
    <location>
        <position position="228"/>
    </location>
    <ligand>
        <name>Fe cation</name>
        <dbReference type="ChEBI" id="CHEBI:24875"/>
        <note>catalytic</note>
    </ligand>
</feature>
<comment type="cofactor">
    <cofactor evidence="4">
        <name>Fe(2+)</name>
        <dbReference type="ChEBI" id="CHEBI:29033"/>
    </cofactor>
    <text evidence="4">Binds 1 Fe(2+) ion per subunit.</text>
</comment>
<evidence type="ECO:0000313" key="5">
    <source>
        <dbReference type="EMBL" id="KST63719.1"/>
    </source>
</evidence>
<dbReference type="PANTHER" id="PTHR10543:SF139">
    <property type="entry name" value="DIOXYGENASE"/>
    <property type="match status" value="1"/>
</dbReference>
<proteinExistence type="inferred from homology"/>
<dbReference type="PANTHER" id="PTHR10543">
    <property type="entry name" value="BETA-CAROTENE DIOXYGENASE"/>
    <property type="match status" value="1"/>
</dbReference>
<evidence type="ECO:0000313" key="7">
    <source>
        <dbReference type="Proteomes" id="UP000053372"/>
    </source>
</evidence>
<comment type="similarity">
    <text evidence="1">Belongs to the carotenoid oxygenase family.</text>
</comment>
<evidence type="ECO:0000313" key="6">
    <source>
        <dbReference type="EMBL" id="KST69217.1"/>
    </source>
</evidence>
<reference evidence="5 7" key="1">
    <citation type="journal article" date="2015" name="Genome Announc.">
        <title>Draft Genome of the Euendolithic (true boring) Cyanobacterium Mastigocoleus testarum strain BC008.</title>
        <authorList>
            <person name="Guida B.S."/>
            <person name="Garcia-Pichel F."/>
        </authorList>
    </citation>
    <scope>NUCLEOTIDE SEQUENCE [LARGE SCALE GENOMIC DNA]</scope>
    <source>
        <strain evidence="5 7">BC008</strain>
    </source>
</reference>
<keyword evidence="7" id="KW-1185">Reference proteome</keyword>
<dbReference type="RefSeq" id="WP_027845968.1">
    <property type="nucleotide sequence ID" value="NZ_LMTZ01000032.1"/>
</dbReference>
<accession>A0A0V7ZH23</accession>
<name>A0A0V7ZH23_9CYAN</name>
<dbReference type="Pfam" id="PF03055">
    <property type="entry name" value="RPE65"/>
    <property type="match status" value="1"/>
</dbReference>
<dbReference type="Proteomes" id="UP000053372">
    <property type="component" value="Unassembled WGS sequence"/>
</dbReference>
<feature type="binding site" evidence="4">
    <location>
        <position position="179"/>
    </location>
    <ligand>
        <name>Fe cation</name>
        <dbReference type="ChEBI" id="CHEBI:24875"/>
        <note>catalytic</note>
    </ligand>
</feature>
<dbReference type="GO" id="GO:0010436">
    <property type="term" value="F:carotenoid dioxygenase activity"/>
    <property type="evidence" value="ECO:0007669"/>
    <property type="project" value="TreeGrafter"/>
</dbReference>
<feature type="binding site" evidence="4">
    <location>
        <position position="482"/>
    </location>
    <ligand>
        <name>Fe cation</name>
        <dbReference type="ChEBI" id="CHEBI:24875"/>
        <note>catalytic</note>
    </ligand>
</feature>
<evidence type="ECO:0000256" key="4">
    <source>
        <dbReference type="PIRSR" id="PIRSR604294-1"/>
    </source>
</evidence>
<dbReference type="GO" id="GO:0046872">
    <property type="term" value="F:metal ion binding"/>
    <property type="evidence" value="ECO:0007669"/>
    <property type="project" value="UniProtKB-KW"/>
</dbReference>
<keyword evidence="3 4" id="KW-0408">Iron</keyword>
<gene>
    <name evidence="6" type="ORF">BC008_03240</name>
    <name evidence="5" type="ORF">BC008_14775</name>
</gene>
<sequence>MQAINKNSSKAAWTKAIAQPGEEFPLTPLKILSGHGQIPVGLCGTLYRNGPGRLERGGIHVGHWFDGDGAILAVYFNLPGQKGGASAIYRYVETAGYKAETKAGKLLYSNYGMKAPGPFWNQWLRPVKNSANTSVLALQDKLLALWEGAEPYALDLKNLATLGKDNLGGLSDEMSYSAHPKIDAATGEIFNFGITPGRKTILNIYRSDSSGKILQKAKHQLEGIPLVHDFVLAGEYLVFFIPPVRLHFKSVLMGSSCFSNALKWEPELGTQILVLDRHSLQIVSRSETESWFQWHFANGFVDPENNLIVDMACYEDFQTNQFLKEVATGETHTVAESRLTRVTLNPTTGKVINTERILDRHCEFPIVPPSRVGKESRYTYFSIARQGTDIGRELLNGIARLNHDTNTITEAVFPDNHYPSEPIYVSDQRNPLQAWILTVVYNADEKHGPNGRSEVWVFDAARLNIEPVCKLELPKVIPPGFHGTWKQED</sequence>
<comment type="caution">
    <text evidence="5">The sequence shown here is derived from an EMBL/GenBank/DDBJ whole genome shotgun (WGS) entry which is preliminary data.</text>
</comment>
<dbReference type="AlphaFoldDB" id="A0A0V7ZH23"/>